<gene>
    <name evidence="1" type="ORF">CA163_22635</name>
</gene>
<dbReference type="AlphaFoldDB" id="A0A227J640"/>
<comment type="caution">
    <text evidence="1">The sequence shown here is derived from an EMBL/GenBank/DDBJ whole genome shotgun (WGS) entry which is preliminary data.</text>
</comment>
<evidence type="ECO:0000313" key="1">
    <source>
        <dbReference type="EMBL" id="OXE30573.1"/>
    </source>
</evidence>
<name>A0A227J640_VIBPH</name>
<proteinExistence type="predicted"/>
<feature type="non-terminal residue" evidence="1">
    <location>
        <position position="1"/>
    </location>
</feature>
<dbReference type="Proteomes" id="UP000214596">
    <property type="component" value="Unassembled WGS sequence"/>
</dbReference>
<protein>
    <submittedName>
        <fullName evidence="1">Uncharacterized protein</fullName>
    </submittedName>
</protein>
<organism evidence="1 2">
    <name type="scientific">Vibrio parahaemolyticus</name>
    <dbReference type="NCBI Taxonomy" id="670"/>
    <lineage>
        <taxon>Bacteria</taxon>
        <taxon>Pseudomonadati</taxon>
        <taxon>Pseudomonadota</taxon>
        <taxon>Gammaproteobacteria</taxon>
        <taxon>Vibrionales</taxon>
        <taxon>Vibrionaceae</taxon>
        <taxon>Vibrio</taxon>
    </lineage>
</organism>
<sequence>LFTGNEVEFDADGNKMLSLTLSFKDNLSGVNTGPTKRPLLVRNRFNITFEPKSCSVSAGVTTCTYTERYSDIIATGVSQHLYTIKNLSDMAGNTSSDHSLELLLPPPGSVDIGITSPTDDSII</sequence>
<evidence type="ECO:0000313" key="2">
    <source>
        <dbReference type="Proteomes" id="UP000214596"/>
    </source>
</evidence>
<dbReference type="EMBL" id="NIXT01002078">
    <property type="protein sequence ID" value="OXE30573.1"/>
    <property type="molecule type" value="Genomic_DNA"/>
</dbReference>
<reference evidence="1 2" key="1">
    <citation type="journal article" date="2017" name="Appl. Environ. Microbiol.">
        <title>Parallel evolution of two clades of a major Atlantic endemic Vibrio parahaemolyticus pathogen lineage by independent acquisition of related pathogenicity islands.</title>
        <authorList>
            <person name="Xu F."/>
            <person name="Gonzalez-Escalona N."/>
            <person name="Drees K.P."/>
            <person name="Sebra R.P."/>
            <person name="Cooper V.S."/>
            <person name="Jones S.H."/>
            <person name="Whistler C.A."/>
        </authorList>
    </citation>
    <scope>NUCLEOTIDE SEQUENCE [LARGE SCALE GENOMIC DNA]</scope>
    <source>
        <strain evidence="1 2">MAVP-3</strain>
    </source>
</reference>
<feature type="non-terminal residue" evidence="1">
    <location>
        <position position="123"/>
    </location>
</feature>
<accession>A0A227J640</accession>